<accession>A0ACC2P577</accession>
<keyword evidence="2" id="KW-1185">Reference proteome</keyword>
<gene>
    <name evidence="1" type="ORF">QAD02_013783</name>
</gene>
<name>A0ACC2P577_9HYME</name>
<dbReference type="EMBL" id="CM056742">
    <property type="protein sequence ID" value="KAJ8677996.1"/>
    <property type="molecule type" value="Genomic_DNA"/>
</dbReference>
<evidence type="ECO:0000313" key="1">
    <source>
        <dbReference type="EMBL" id="KAJ8677996.1"/>
    </source>
</evidence>
<comment type="caution">
    <text evidence="1">The sequence shown here is derived from an EMBL/GenBank/DDBJ whole genome shotgun (WGS) entry which is preliminary data.</text>
</comment>
<dbReference type="Proteomes" id="UP001239111">
    <property type="component" value="Chromosome 2"/>
</dbReference>
<evidence type="ECO:0000313" key="2">
    <source>
        <dbReference type="Proteomes" id="UP001239111"/>
    </source>
</evidence>
<sequence length="129" mass="15199">MEDNGPDDYLPPYDIPTVVARVMTAAEAEGLSKYDVVNDNEIYIGLRRCIPQEFWQFLKTRRTWIFLKELLVMFWGNETLANRCVDGRRLKVKRLPGRQSPRKRLTPERYQLTISEFVSKSYHVLESLC</sequence>
<organism evidence="1 2">
    <name type="scientific">Eretmocerus hayati</name>
    <dbReference type="NCBI Taxonomy" id="131215"/>
    <lineage>
        <taxon>Eukaryota</taxon>
        <taxon>Metazoa</taxon>
        <taxon>Ecdysozoa</taxon>
        <taxon>Arthropoda</taxon>
        <taxon>Hexapoda</taxon>
        <taxon>Insecta</taxon>
        <taxon>Pterygota</taxon>
        <taxon>Neoptera</taxon>
        <taxon>Endopterygota</taxon>
        <taxon>Hymenoptera</taxon>
        <taxon>Apocrita</taxon>
        <taxon>Proctotrupomorpha</taxon>
        <taxon>Chalcidoidea</taxon>
        <taxon>Aphelinidae</taxon>
        <taxon>Aphelininae</taxon>
        <taxon>Eretmocerus</taxon>
    </lineage>
</organism>
<protein>
    <submittedName>
        <fullName evidence="1">Uncharacterized protein</fullName>
    </submittedName>
</protein>
<proteinExistence type="predicted"/>
<reference evidence="1" key="1">
    <citation type="submission" date="2023-04" db="EMBL/GenBank/DDBJ databases">
        <title>A chromosome-level genome assembly of the parasitoid wasp Eretmocerus hayati.</title>
        <authorList>
            <person name="Zhong Y."/>
            <person name="Liu S."/>
            <person name="Liu Y."/>
        </authorList>
    </citation>
    <scope>NUCLEOTIDE SEQUENCE</scope>
    <source>
        <strain evidence="1">ZJU_SS_LIU_2023</strain>
    </source>
</reference>